<evidence type="ECO:0000313" key="12">
    <source>
        <dbReference type="EMBL" id="ECY6544818.1"/>
    </source>
</evidence>
<dbReference type="Proteomes" id="UP000455569">
    <property type="component" value="Unassembled WGS sequence"/>
</dbReference>
<evidence type="ECO:0000313" key="19">
    <source>
        <dbReference type="Proteomes" id="UP000345329"/>
    </source>
</evidence>
<dbReference type="Proteomes" id="UP000364988">
    <property type="component" value="Unassembled WGS sequence"/>
</dbReference>
<dbReference type="Gene3D" id="1.10.150.130">
    <property type="match status" value="1"/>
</dbReference>
<dbReference type="EMBL" id="AAAMZD010000001">
    <property type="protein sequence ID" value="EAD3791795.1"/>
    <property type="molecule type" value="Genomic_DNA"/>
</dbReference>
<name>A0A3A7KFE2_LISMN</name>
<dbReference type="Proteomes" id="UP000376505">
    <property type="component" value="Unassembled WGS sequence"/>
</dbReference>
<evidence type="ECO:0000313" key="22">
    <source>
        <dbReference type="Proteomes" id="UP000379076"/>
    </source>
</evidence>
<comment type="caution">
    <text evidence="14">The sequence shown here is derived from an EMBL/GenBank/DDBJ whole genome shotgun (WGS) entry which is preliminary data.</text>
</comment>
<dbReference type="InterPro" id="IPR002104">
    <property type="entry name" value="Integrase_catalytic"/>
</dbReference>
<dbReference type="Proteomes" id="UP000345329">
    <property type="component" value="Unassembled WGS sequence"/>
</dbReference>
<dbReference type="EMBL" id="AANDSR010000007">
    <property type="protein sequence ID" value="EDN9837131.1"/>
    <property type="molecule type" value="Genomic_DNA"/>
</dbReference>
<evidence type="ECO:0000313" key="7">
    <source>
        <dbReference type="EMBL" id="EAD5773453.1"/>
    </source>
</evidence>
<dbReference type="Proteomes" id="UP000481141">
    <property type="component" value="Unassembled WGS sequence"/>
</dbReference>
<dbReference type="EMBL" id="AABBAW010000001">
    <property type="protein sequence ID" value="EAG2514208.1"/>
    <property type="molecule type" value="Genomic_DNA"/>
</dbReference>
<dbReference type="Proteomes" id="UP000285054">
    <property type="component" value="Unassembled WGS sequence"/>
</dbReference>
<comment type="similarity">
    <text evidence="1">Belongs to the 'phage' integrase family.</text>
</comment>
<evidence type="ECO:0000259" key="4">
    <source>
        <dbReference type="PROSITE" id="PS51898"/>
    </source>
</evidence>
<evidence type="ECO:0000313" key="21">
    <source>
        <dbReference type="Proteomes" id="UP000376505"/>
    </source>
</evidence>
<protein>
    <submittedName>
        <fullName evidence="5">Site-specific integrase</fullName>
    </submittedName>
    <submittedName>
        <fullName evidence="16">Transposase</fullName>
    </submittedName>
    <submittedName>
        <fullName evidence="14">Tyrosine-type recombinase/integrase</fullName>
    </submittedName>
</protein>
<dbReference type="EMBL" id="AABAYG010000005">
    <property type="protein sequence ID" value="EAG2245927.1"/>
    <property type="molecule type" value="Genomic_DNA"/>
</dbReference>
<evidence type="ECO:0000313" key="27">
    <source>
        <dbReference type="Proteomes" id="UP000481141"/>
    </source>
</evidence>
<keyword evidence="2" id="KW-0238">DNA-binding</keyword>
<evidence type="ECO:0000313" key="28">
    <source>
        <dbReference type="Proteomes" id="UP000525850"/>
    </source>
</evidence>
<dbReference type="CDD" id="cd01189">
    <property type="entry name" value="INT_ICEBs1_C_like"/>
    <property type="match status" value="1"/>
</dbReference>
<evidence type="ECO:0000313" key="25">
    <source>
        <dbReference type="Proteomes" id="UP000467347"/>
    </source>
</evidence>
<dbReference type="PANTHER" id="PTHR30349:SF64">
    <property type="entry name" value="PROPHAGE INTEGRASE INTD-RELATED"/>
    <property type="match status" value="1"/>
</dbReference>
<dbReference type="Pfam" id="PF00589">
    <property type="entry name" value="Phage_integrase"/>
    <property type="match status" value="1"/>
</dbReference>
<evidence type="ECO:0000313" key="5">
    <source>
        <dbReference type="EMBL" id="EAD1184099.1"/>
    </source>
</evidence>
<dbReference type="EMBL" id="AANPAU010000006">
    <property type="protein sequence ID" value="EDP8514367.1"/>
    <property type="molecule type" value="Genomic_DNA"/>
</dbReference>
<evidence type="ECO:0000313" key="9">
    <source>
        <dbReference type="EMBL" id="EAE1339313.1"/>
    </source>
</evidence>
<evidence type="ECO:0000313" key="15">
    <source>
        <dbReference type="EMBL" id="EDP8514367.1"/>
    </source>
</evidence>
<evidence type="ECO:0000313" key="24">
    <source>
        <dbReference type="Proteomes" id="UP000455569"/>
    </source>
</evidence>
<dbReference type="EMBL" id="AAANYN010000004">
    <property type="protein sequence ID" value="EAD5773453.1"/>
    <property type="molecule type" value="Genomic_DNA"/>
</dbReference>
<dbReference type="GO" id="GO:0003677">
    <property type="term" value="F:DNA binding"/>
    <property type="evidence" value="ECO:0007669"/>
    <property type="project" value="UniProtKB-KW"/>
</dbReference>
<evidence type="ECO:0000313" key="26">
    <source>
        <dbReference type="Proteomes" id="UP000478704"/>
    </source>
</evidence>
<dbReference type="GO" id="GO:0006310">
    <property type="term" value="P:DNA recombination"/>
    <property type="evidence" value="ECO:0007669"/>
    <property type="project" value="UniProtKB-KW"/>
</dbReference>
<dbReference type="InterPro" id="IPR013762">
    <property type="entry name" value="Integrase-like_cat_sf"/>
</dbReference>
<evidence type="ECO:0000313" key="13">
    <source>
        <dbReference type="EMBL" id="EDN7713661.1"/>
    </source>
</evidence>
<dbReference type="InterPro" id="IPR050090">
    <property type="entry name" value="Tyrosine_recombinase_XerCD"/>
</dbReference>
<dbReference type="InterPro" id="IPR010998">
    <property type="entry name" value="Integrase_recombinase_N"/>
</dbReference>
<dbReference type="PROSITE" id="PS51898">
    <property type="entry name" value="TYR_RECOMBINASE"/>
    <property type="match status" value="1"/>
</dbReference>
<evidence type="ECO:0000313" key="20">
    <source>
        <dbReference type="Proteomes" id="UP000364988"/>
    </source>
</evidence>
<dbReference type="AlphaFoldDB" id="A0A3A7KFE2"/>
<dbReference type="EMBL" id="QXKO01000001">
    <property type="protein sequence ID" value="RJZ24228.1"/>
    <property type="molecule type" value="Genomic_DNA"/>
</dbReference>
<evidence type="ECO:0000313" key="10">
    <source>
        <dbReference type="EMBL" id="EAG2245927.1"/>
    </source>
</evidence>
<dbReference type="GO" id="GO:0015074">
    <property type="term" value="P:DNA integration"/>
    <property type="evidence" value="ECO:0007669"/>
    <property type="project" value="InterPro"/>
</dbReference>
<dbReference type="EMBL" id="AAALRN010000001">
    <property type="protein sequence ID" value="EAD1184099.1"/>
    <property type="molecule type" value="Genomic_DNA"/>
</dbReference>
<evidence type="ECO:0000313" key="17">
    <source>
        <dbReference type="Proteomes" id="UP000285054"/>
    </source>
</evidence>
<evidence type="ECO:0000313" key="16">
    <source>
        <dbReference type="EMBL" id="RJZ24228.1"/>
    </source>
</evidence>
<sequence length="383" mass="44872">MAVYKRENYWSYRISFKKENGKYGRINSDKKYRTKKEAQLAESAIKNKLSKGFHLDEGETLFTDYFEEWFKIYKKGKLSIENDVDINSTLNFVKANFDGIKLKNLTRKKYQEVLNKYGEERATATVKKKHTYMRACIKDAVQEGVIYKDPTYRVRAIGNAPTQKESEKFLTEKQLIILTKNLMNTHKVEYTSRNIIFFQIATGCRFSEALGLTWDCVDFEKKSVIINKTWDYKYTKFFSDTKNFSSKRSITIDEKTIELLREIKLEQTKFELKKNIRNKHNLVFCSFDSFQVVSNNAVNKTLKKFCEKSGITPSITSHALRHTHASLLLFKNVNIKYLSKRLGHNSITTTLQTYSHIIDEMEQQESRHVDNIISSVYGIKEVK</sequence>
<evidence type="ECO:0000313" key="14">
    <source>
        <dbReference type="EMBL" id="EDN9837131.1"/>
    </source>
</evidence>
<reference evidence="16 17" key="1">
    <citation type="journal article" date="2018" name="BMC Genomics">
        <title>Genes significantly associated with lineage II food isolates of Listeria monocytogenes.</title>
        <authorList>
            <person name="Pirone-Davies C."/>
            <person name="Chen Y."/>
            <person name="Pightling A."/>
            <person name="Ryan G."/>
            <person name="Wang Y."/>
            <person name="Yao K."/>
            <person name="Hoffmann M."/>
            <person name="Allard M.W."/>
        </authorList>
    </citation>
    <scope>NUCLEOTIDE SEQUENCE [LARGE SCALE GENOMIC DNA]</scope>
    <source>
        <strain evidence="16 17">PNUSAL000190</strain>
    </source>
</reference>
<evidence type="ECO:0000256" key="1">
    <source>
        <dbReference type="ARBA" id="ARBA00008857"/>
    </source>
</evidence>
<dbReference type="Proteomes" id="UP000478704">
    <property type="component" value="Unassembled WGS sequence"/>
</dbReference>
<proteinExistence type="inferred from homology"/>
<dbReference type="Proteomes" id="UP000467347">
    <property type="component" value="Unassembled WGS sequence"/>
</dbReference>
<gene>
    <name evidence="16" type="primary">int-tn</name>
    <name evidence="9" type="ORF">ART25_10385</name>
    <name evidence="11" type="ORF">B1N52_03475</name>
    <name evidence="10" type="ORF">B1S26_10990</name>
    <name evidence="16" type="ORF">DYZ50_00234</name>
    <name evidence="8" type="ORF">EX365_13865</name>
    <name evidence="7" type="ORF">EXZ73_04020</name>
    <name evidence="12" type="ORF">F6436_10775</name>
    <name evidence="15" type="ORF">G3O21_001791</name>
    <name evidence="14" type="ORF">GJW51_10730</name>
    <name evidence="13" type="ORF">GQG13_00830</name>
    <name evidence="5" type="ORF">QD52_03265</name>
    <name evidence="6" type="ORF">UI29_03285</name>
</gene>
<dbReference type="Proteomes" id="UP000403352">
    <property type="component" value="Unassembled WGS sequence"/>
</dbReference>
<dbReference type="RefSeq" id="WP_012951296.1">
    <property type="nucleotide sequence ID" value="NZ_CP014252.2"/>
</dbReference>
<evidence type="ECO:0000256" key="3">
    <source>
        <dbReference type="ARBA" id="ARBA00023172"/>
    </source>
</evidence>
<dbReference type="EMBL" id="AALEDS010000010">
    <property type="protein sequence ID" value="ECY6544818.1"/>
    <property type="molecule type" value="Genomic_DNA"/>
</dbReference>
<evidence type="ECO:0000313" key="6">
    <source>
        <dbReference type="EMBL" id="EAD3791795.1"/>
    </source>
</evidence>
<dbReference type="EMBL" id="AAAQQZ010000005">
    <property type="protein sequence ID" value="EAE1339313.1"/>
    <property type="molecule type" value="Genomic_DNA"/>
</dbReference>
<evidence type="ECO:0000256" key="2">
    <source>
        <dbReference type="ARBA" id="ARBA00023125"/>
    </source>
</evidence>
<keyword evidence="3" id="KW-0233">DNA recombination</keyword>
<dbReference type="Proteomes" id="UP000344343">
    <property type="component" value="Unassembled WGS sequence"/>
</dbReference>
<accession>A0A3A7KFE2</accession>
<evidence type="ECO:0000313" key="8">
    <source>
        <dbReference type="EMBL" id="EAD5787647.1"/>
    </source>
</evidence>
<dbReference type="EMBL" id="AANCRK010000001">
    <property type="protein sequence ID" value="EDN7713661.1"/>
    <property type="molecule type" value="Genomic_DNA"/>
</dbReference>
<reference evidence="12 20" key="2">
    <citation type="submission" date="2019-09" db="EMBL/GenBank/DDBJ databases">
        <authorList>
            <consortium name="GenomeTrakr network: Whole genome sequencing for foodborne pathogen traceback"/>
        </authorList>
    </citation>
    <scope>NUCLEOTIDE SEQUENCE [LARGE SCALE GENOMIC DNA]</scope>
    <source>
        <strain evidence="12 20">FLAG-55987</strain>
    </source>
</reference>
<organism evidence="14 25">
    <name type="scientific">Listeria monocytogenes</name>
    <dbReference type="NCBI Taxonomy" id="1639"/>
    <lineage>
        <taxon>Bacteria</taxon>
        <taxon>Bacillati</taxon>
        <taxon>Bacillota</taxon>
        <taxon>Bacilli</taxon>
        <taxon>Bacillales</taxon>
        <taxon>Listeriaceae</taxon>
        <taxon>Listeria</taxon>
    </lineage>
</organism>
<dbReference type="Proteomes" id="UP000525850">
    <property type="component" value="Unassembled WGS sequence"/>
</dbReference>
<evidence type="ECO:0000313" key="11">
    <source>
        <dbReference type="EMBL" id="EAG2514208.1"/>
    </source>
</evidence>
<evidence type="ECO:0000313" key="23">
    <source>
        <dbReference type="Proteomes" id="UP000403352"/>
    </source>
</evidence>
<dbReference type="EMBL" id="AAANYR010000009">
    <property type="protein sequence ID" value="EAD5787647.1"/>
    <property type="molecule type" value="Genomic_DNA"/>
</dbReference>
<reference evidence="14 25" key="3">
    <citation type="submission" date="2019-11" db="EMBL/GenBank/DDBJ databases">
        <authorList>
            <consortium name="GenomeTrakr: Next Generation Sequencing Network for Food Pathogen Tracability"/>
        </authorList>
    </citation>
    <scope>NUCLEOTIDE SEQUENCE [LARGE SCALE GENOMIC DNA]</scope>
    <source>
        <strain evidence="13 24">CFSAN102901</strain>
        <strain evidence="9 22">FDA00006494</strain>
        <strain evidence="5 23">FDA00008584</strain>
        <strain evidence="10">FDA00011243</strain>
        <strain evidence="8 18">FDA00013853</strain>
        <strain evidence="15">FDA00015054</strain>
        <strain evidence="26">FDA1090798-S029-001</strain>
        <strain evidence="27">FDA956581-098-004</strain>
        <strain evidence="11 28">FDA960927-006-004</strain>
        <strain evidence="7 21">FSIS31901579</strain>
        <strain evidence="14 25">OSF101448</strain>
        <strain evidence="6 19">VA-WGS-00405</strain>
    </source>
</reference>
<feature type="domain" description="Tyr recombinase" evidence="4">
    <location>
        <begin position="165"/>
        <end position="367"/>
    </location>
</feature>
<dbReference type="PANTHER" id="PTHR30349">
    <property type="entry name" value="PHAGE INTEGRASE-RELATED"/>
    <property type="match status" value="1"/>
</dbReference>
<dbReference type="SUPFAM" id="SSF56349">
    <property type="entry name" value="DNA breaking-rejoining enzymes"/>
    <property type="match status" value="1"/>
</dbReference>
<dbReference type="InterPro" id="IPR011010">
    <property type="entry name" value="DNA_brk_join_enz"/>
</dbReference>
<evidence type="ECO:0000313" key="18">
    <source>
        <dbReference type="Proteomes" id="UP000344343"/>
    </source>
</evidence>
<dbReference type="Proteomes" id="UP000379076">
    <property type="component" value="Unassembled WGS sequence"/>
</dbReference>
<dbReference type="Gene3D" id="1.10.443.10">
    <property type="entry name" value="Intergrase catalytic core"/>
    <property type="match status" value="1"/>
</dbReference>